<dbReference type="AlphaFoldDB" id="A0A1J1IEN0"/>
<reference evidence="3" key="1">
    <citation type="submission" date="2015-04" db="EMBL/GenBank/DDBJ databases">
        <authorList>
            <person name="Syromyatnikov M.Y."/>
            <person name="Popov V.N."/>
        </authorList>
    </citation>
    <scope>NUCLEOTIDE SEQUENCE [LARGE SCALE GENOMIC DNA]</scope>
</reference>
<organism evidence="3 4">
    <name type="scientific">Clunio marinus</name>
    <dbReference type="NCBI Taxonomy" id="568069"/>
    <lineage>
        <taxon>Eukaryota</taxon>
        <taxon>Metazoa</taxon>
        <taxon>Ecdysozoa</taxon>
        <taxon>Arthropoda</taxon>
        <taxon>Hexapoda</taxon>
        <taxon>Insecta</taxon>
        <taxon>Pterygota</taxon>
        <taxon>Neoptera</taxon>
        <taxon>Endopterygota</taxon>
        <taxon>Diptera</taxon>
        <taxon>Nematocera</taxon>
        <taxon>Chironomoidea</taxon>
        <taxon>Chironomidae</taxon>
        <taxon>Clunio</taxon>
    </lineage>
</organism>
<keyword evidence="4" id="KW-1185">Reference proteome</keyword>
<dbReference type="OrthoDB" id="8180835at2759"/>
<dbReference type="EMBL" id="CVRI01000047">
    <property type="protein sequence ID" value="CRK98012.1"/>
    <property type="molecule type" value="Genomic_DNA"/>
</dbReference>
<keyword evidence="2" id="KW-1133">Transmembrane helix</keyword>
<gene>
    <name evidence="3" type="ORF">CLUMA_CG011381</name>
</gene>
<dbReference type="Proteomes" id="UP000183832">
    <property type="component" value="Unassembled WGS sequence"/>
</dbReference>
<keyword evidence="2" id="KW-0812">Transmembrane</keyword>
<evidence type="ECO:0000313" key="3">
    <source>
        <dbReference type="EMBL" id="CRK98012.1"/>
    </source>
</evidence>
<feature type="compositionally biased region" description="Polar residues" evidence="1">
    <location>
        <begin position="118"/>
        <end position="128"/>
    </location>
</feature>
<evidence type="ECO:0000313" key="4">
    <source>
        <dbReference type="Proteomes" id="UP000183832"/>
    </source>
</evidence>
<name>A0A1J1IEN0_9DIPT</name>
<proteinExistence type="predicted"/>
<evidence type="ECO:0000256" key="1">
    <source>
        <dbReference type="SAM" id="MobiDB-lite"/>
    </source>
</evidence>
<accession>A0A1J1IEN0</accession>
<protein>
    <submittedName>
        <fullName evidence="3">CLUMA_CG011381, isoform A</fullName>
    </submittedName>
</protein>
<sequence>MFFGVGGLVFASIDQVPSELIDNAIVLGCLSFFVAALFLVDMSEKMGKRRSDATQTDSSSIDRHNKSQSMTTLSSQAHLMDSDGNDGKNRDSMRSARDALSMHSSNPFMNNKEKQEHGFNSQPQSMHYPTSTYTEDVVESQILPTAQMPVFSKVKQPPVINHFETEPYKKILSRPYTRYHDPAQHHQDPFYEEFNNYRRQTYYQGPKVDQGKFVIRDYSQQQQNQMQSSCTCPVHHDEELENQEQEDSAIKSGYVSQVARIWDERLKTNQSSIRSHQKDNKGSTVV</sequence>
<evidence type="ECO:0000256" key="2">
    <source>
        <dbReference type="SAM" id="Phobius"/>
    </source>
</evidence>
<feature type="transmembrane region" description="Helical" evidence="2">
    <location>
        <begin position="20"/>
        <end position="40"/>
    </location>
</feature>
<feature type="compositionally biased region" description="Polar residues" evidence="1">
    <location>
        <begin position="67"/>
        <end position="77"/>
    </location>
</feature>
<feature type="region of interest" description="Disordered" evidence="1">
    <location>
        <begin position="48"/>
        <end position="128"/>
    </location>
</feature>
<feature type="compositionally biased region" description="Basic and acidic residues" evidence="1">
    <location>
        <begin position="85"/>
        <end position="97"/>
    </location>
</feature>
<keyword evidence="2" id="KW-0472">Membrane</keyword>